<dbReference type="KEGG" id="bxb:DR64_5100"/>
<sequence>MSTDADTITDEQIAAIADRMVEEGRRVSPVTIWKEVRGGSLVAIVAALQRWREARQGETPALQVQPGLPEGLAETVMSAADRIWSASQHDAERAFSQRLAAVNQDLEAAVAERDEALAEYQKMIDEVETGRQRVIALTDTLSASESIALRLEAELATVTGRAEAAETHVEELAQRASAQDADLEAMKASLDKERLAREESATALASKNDEVAQLTQERDQARHEIVTLSDVCHARTEEVTQWSQEARAASSRAELAEARIEELVQRAAVDHANLEAMNASLEAERKAREELAAVVSSKTDELTRVVQEREQALQQVTTLDAACRANAQEVTRWSQEANAATSRAQAAEARIEELVQRVSSQDAGLEAAKASLEEERKGHEELAAVVSGKTDELTRVTQERDQALQQVTTLDAACQANAQEVTRWSQEANAATSRAQAAEVRIEELLQHATSQAAEQQATVALLDEERKARAELATAISGKSDELAQAAQERDQAQQQIVTLSDAHQAKSEEAIRLSTELGAALSHAKAAEVQASGSLAKLAALEAELEQARAALAAEREAAAARADQMSVHLNDLQRVTQELEETRQQIATMNEAKAAASADLARVSQDASAAKERAEAAEQQVVQLEQRLAAQAAAIAQQNQRAQQASVRADEAERAEEVAALQRQIAAQARANAKALSELRATAEQWVAHAKDLKQRLGLASERILFIDARSTGEVALVRRLSSELERLKPDHELIARETQQKLIGATMSHQLAQKGYRYDPATAVMSKVTA</sequence>
<dbReference type="OrthoDB" id="9001482at2"/>
<dbReference type="eggNOG" id="COG1196">
    <property type="taxonomic scope" value="Bacteria"/>
</dbReference>
<name>Q13RR1_PARXL</name>
<proteinExistence type="predicted"/>
<dbReference type="EMBL" id="CP000271">
    <property type="protein sequence ID" value="ABE33228.1"/>
    <property type="molecule type" value="Genomic_DNA"/>
</dbReference>
<feature type="domain" description="KfrA N-terminal DNA-binding" evidence="2">
    <location>
        <begin position="9"/>
        <end position="123"/>
    </location>
</feature>
<evidence type="ECO:0000313" key="4">
    <source>
        <dbReference type="Proteomes" id="UP000001817"/>
    </source>
</evidence>
<gene>
    <name evidence="3" type="ORF">Bxe_B2767</name>
</gene>
<dbReference type="PATRIC" id="fig|266265.5.peg.4925"/>
<organism evidence="3 4">
    <name type="scientific">Paraburkholderia xenovorans (strain LB400)</name>
    <dbReference type="NCBI Taxonomy" id="266265"/>
    <lineage>
        <taxon>Bacteria</taxon>
        <taxon>Pseudomonadati</taxon>
        <taxon>Pseudomonadota</taxon>
        <taxon>Betaproteobacteria</taxon>
        <taxon>Burkholderiales</taxon>
        <taxon>Burkholderiaceae</taxon>
        <taxon>Paraburkholderia</taxon>
    </lineage>
</organism>
<dbReference type="Pfam" id="PF11740">
    <property type="entry name" value="KfrA_N"/>
    <property type="match status" value="1"/>
</dbReference>
<evidence type="ECO:0000256" key="1">
    <source>
        <dbReference type="SAM" id="Coils"/>
    </source>
</evidence>
<accession>Q13RR1</accession>
<evidence type="ECO:0000259" key="2">
    <source>
        <dbReference type="Pfam" id="PF11740"/>
    </source>
</evidence>
<dbReference type="AlphaFoldDB" id="Q13RR1"/>
<feature type="coiled-coil region" evidence="1">
    <location>
        <begin position="428"/>
        <end position="699"/>
    </location>
</feature>
<dbReference type="Proteomes" id="UP000001817">
    <property type="component" value="Chromosome 2"/>
</dbReference>
<feature type="coiled-coil region" evidence="1">
    <location>
        <begin position="330"/>
        <end position="357"/>
    </location>
</feature>
<dbReference type="InterPro" id="IPR021104">
    <property type="entry name" value="KfrA_DNA-bd_N"/>
</dbReference>
<feature type="coiled-coil region" evidence="1">
    <location>
        <begin position="99"/>
        <end position="126"/>
    </location>
</feature>
<reference evidence="3 4" key="1">
    <citation type="journal article" date="2006" name="Proc. Natl. Acad. Sci. U.S.A.">
        <title>Burkholderia xenovorans LB400 harbors a multi-replicon, 9.73-Mbp genome shaped for versatility.</title>
        <authorList>
            <person name="Chain P.S."/>
            <person name="Denef V.J."/>
            <person name="Konstantinidis K.T."/>
            <person name="Vergez L.M."/>
            <person name="Agullo L."/>
            <person name="Reyes V.L."/>
            <person name="Hauser L."/>
            <person name="Cordova M."/>
            <person name="Gomez L."/>
            <person name="Gonzalez M."/>
            <person name="Land M."/>
            <person name="Lao V."/>
            <person name="Larimer F."/>
            <person name="LiPuma J.J."/>
            <person name="Mahenthiralingam E."/>
            <person name="Malfatti S.A."/>
            <person name="Marx C.J."/>
            <person name="Parnell J.J."/>
            <person name="Ramette A."/>
            <person name="Richardson P."/>
            <person name="Seeger M."/>
            <person name="Smith D."/>
            <person name="Spilker T."/>
            <person name="Sul W.J."/>
            <person name="Tsoi T.V."/>
            <person name="Ulrich L.E."/>
            <person name="Zhulin I.B."/>
            <person name="Tiedje J.M."/>
        </authorList>
    </citation>
    <scope>NUCLEOTIDE SEQUENCE [LARGE SCALE GENOMIC DNA]</scope>
    <source>
        <strain evidence="3 4">LB400</strain>
    </source>
</reference>
<keyword evidence="4" id="KW-1185">Reference proteome</keyword>
<dbReference type="STRING" id="266265.Bxe_B2767"/>
<evidence type="ECO:0000313" key="3">
    <source>
        <dbReference type="EMBL" id="ABE33228.1"/>
    </source>
</evidence>
<protein>
    <recommendedName>
        <fullName evidence="2">KfrA N-terminal DNA-binding domain-containing protein</fullName>
    </recommendedName>
</protein>
<dbReference type="RefSeq" id="WP_011490600.1">
    <property type="nucleotide sequence ID" value="NC_007952.1"/>
</dbReference>
<feature type="coiled-coil region" evidence="1">
    <location>
        <begin position="197"/>
        <end position="294"/>
    </location>
</feature>
<dbReference type="KEGG" id="bxe:Bxe_B2767"/>
<keyword evidence="1" id="KW-0175">Coiled coil</keyword>